<dbReference type="EMBL" id="JAGGJR010000008">
    <property type="protein sequence ID" value="MBP1874877.1"/>
    <property type="molecule type" value="Genomic_DNA"/>
</dbReference>
<keyword evidence="2" id="KW-1185">Reference proteome</keyword>
<evidence type="ECO:0000313" key="1">
    <source>
        <dbReference type="EMBL" id="MBP1874877.1"/>
    </source>
</evidence>
<gene>
    <name evidence="1" type="ORF">J2Z19_004610</name>
</gene>
<dbReference type="Proteomes" id="UP000823773">
    <property type="component" value="Unassembled WGS sequence"/>
</dbReference>
<accession>A0ACC5T168</accession>
<proteinExistence type="predicted"/>
<comment type="caution">
    <text evidence="1">The sequence shown here is derived from an EMBL/GenBank/DDBJ whole genome shotgun (WGS) entry which is preliminary data.</text>
</comment>
<protein>
    <submittedName>
        <fullName evidence="1">Uncharacterized protein</fullName>
    </submittedName>
</protein>
<sequence>MDRALRSVMYSLWIVCLVGMATAIGIFSGWEARALHL</sequence>
<organism evidence="1 2">
    <name type="scientific">Ensifer adhaerens</name>
    <name type="common">Sinorhizobium morelense</name>
    <dbReference type="NCBI Taxonomy" id="106592"/>
    <lineage>
        <taxon>Bacteria</taxon>
        <taxon>Pseudomonadati</taxon>
        <taxon>Pseudomonadota</taxon>
        <taxon>Alphaproteobacteria</taxon>
        <taxon>Hyphomicrobiales</taxon>
        <taxon>Rhizobiaceae</taxon>
        <taxon>Sinorhizobium/Ensifer group</taxon>
        <taxon>Ensifer</taxon>
    </lineage>
</organism>
<reference evidence="1" key="1">
    <citation type="submission" date="2021-03" db="EMBL/GenBank/DDBJ databases">
        <title>Genomic Encyclopedia of Type Strains, Phase IV (KMG-IV): sequencing the most valuable type-strain genomes for metagenomic binning, comparative biology and taxonomic classification.</title>
        <authorList>
            <person name="Goeker M."/>
        </authorList>
    </citation>
    <scope>NUCLEOTIDE SEQUENCE</scope>
    <source>
        <strain evidence="1">DSM 18131</strain>
    </source>
</reference>
<name>A0ACC5T168_ENSAD</name>
<evidence type="ECO:0000313" key="2">
    <source>
        <dbReference type="Proteomes" id="UP000823773"/>
    </source>
</evidence>